<accession>A0A9P9J907</accession>
<dbReference type="EMBL" id="JAGMUU010000008">
    <property type="protein sequence ID" value="KAH7146733.1"/>
    <property type="molecule type" value="Genomic_DNA"/>
</dbReference>
<organism evidence="1 2">
    <name type="scientific">Dactylonectria estremocensis</name>
    <dbReference type="NCBI Taxonomy" id="1079267"/>
    <lineage>
        <taxon>Eukaryota</taxon>
        <taxon>Fungi</taxon>
        <taxon>Dikarya</taxon>
        <taxon>Ascomycota</taxon>
        <taxon>Pezizomycotina</taxon>
        <taxon>Sordariomycetes</taxon>
        <taxon>Hypocreomycetidae</taxon>
        <taxon>Hypocreales</taxon>
        <taxon>Nectriaceae</taxon>
        <taxon>Dactylonectria</taxon>
    </lineage>
</organism>
<reference evidence="1" key="1">
    <citation type="journal article" date="2021" name="Nat. Commun.">
        <title>Genetic determinants of endophytism in the Arabidopsis root mycobiome.</title>
        <authorList>
            <person name="Mesny F."/>
            <person name="Miyauchi S."/>
            <person name="Thiergart T."/>
            <person name="Pickel B."/>
            <person name="Atanasova L."/>
            <person name="Karlsson M."/>
            <person name="Huettel B."/>
            <person name="Barry K.W."/>
            <person name="Haridas S."/>
            <person name="Chen C."/>
            <person name="Bauer D."/>
            <person name="Andreopoulos W."/>
            <person name="Pangilinan J."/>
            <person name="LaButti K."/>
            <person name="Riley R."/>
            <person name="Lipzen A."/>
            <person name="Clum A."/>
            <person name="Drula E."/>
            <person name="Henrissat B."/>
            <person name="Kohler A."/>
            <person name="Grigoriev I.V."/>
            <person name="Martin F.M."/>
            <person name="Hacquard S."/>
        </authorList>
    </citation>
    <scope>NUCLEOTIDE SEQUENCE</scope>
    <source>
        <strain evidence="1">MPI-CAGE-AT-0021</strain>
    </source>
</reference>
<dbReference type="Proteomes" id="UP000717696">
    <property type="component" value="Unassembled WGS sequence"/>
</dbReference>
<evidence type="ECO:0000313" key="2">
    <source>
        <dbReference type="Proteomes" id="UP000717696"/>
    </source>
</evidence>
<dbReference type="OrthoDB" id="5106922at2759"/>
<protein>
    <submittedName>
        <fullName evidence="1">Uncharacterized protein</fullName>
    </submittedName>
</protein>
<proteinExistence type="predicted"/>
<evidence type="ECO:0000313" key="1">
    <source>
        <dbReference type="EMBL" id="KAH7146733.1"/>
    </source>
</evidence>
<dbReference type="AlphaFoldDB" id="A0A9P9J907"/>
<keyword evidence="2" id="KW-1185">Reference proteome</keyword>
<comment type="caution">
    <text evidence="1">The sequence shown here is derived from an EMBL/GenBank/DDBJ whole genome shotgun (WGS) entry which is preliminary data.</text>
</comment>
<gene>
    <name evidence="1" type="ORF">B0J13DRAFT_524481</name>
</gene>
<sequence>MQLVLSTRIDPSLRPRPPNVNGKPVLNVDNLLVILMFNITRDTTVFPGERHGVRLASCYQFLYYTEARPAELVDAERRKPKDGYIEELFGRKVVKFKIGKK</sequence>
<name>A0A9P9J907_9HYPO</name>